<dbReference type="EMBL" id="JAVREH010000003">
    <property type="protein sequence ID" value="MDT0260516.1"/>
    <property type="molecule type" value="Genomic_DNA"/>
</dbReference>
<gene>
    <name evidence="3" type="ORF">RM423_03830</name>
</gene>
<organism evidence="3 4">
    <name type="scientific">Jatrophihabitans lederbergiae</name>
    <dbReference type="NCBI Taxonomy" id="3075547"/>
    <lineage>
        <taxon>Bacteria</taxon>
        <taxon>Bacillati</taxon>
        <taxon>Actinomycetota</taxon>
        <taxon>Actinomycetes</taxon>
        <taxon>Jatrophihabitantales</taxon>
        <taxon>Jatrophihabitantaceae</taxon>
        <taxon>Jatrophihabitans</taxon>
    </lineage>
</organism>
<accession>A0ABU2J699</accession>
<dbReference type="InterPro" id="IPR033756">
    <property type="entry name" value="YlxH/NBP35"/>
</dbReference>
<keyword evidence="2" id="KW-0067">ATP-binding</keyword>
<comment type="caution">
    <text evidence="3">The sequence shown here is derived from an EMBL/GenBank/DDBJ whole genome shotgun (WGS) entry which is preliminary data.</text>
</comment>
<reference evidence="4" key="1">
    <citation type="submission" date="2023-07" db="EMBL/GenBank/DDBJ databases">
        <title>30 novel species of actinomycetes from the DSMZ collection.</title>
        <authorList>
            <person name="Nouioui I."/>
        </authorList>
    </citation>
    <scope>NUCLEOTIDE SEQUENCE [LARGE SCALE GENOMIC DNA]</scope>
    <source>
        <strain evidence="4">DSM 44399</strain>
    </source>
</reference>
<dbReference type="Pfam" id="PF10609">
    <property type="entry name" value="ParA"/>
    <property type="match status" value="1"/>
</dbReference>
<dbReference type="SUPFAM" id="SSF52540">
    <property type="entry name" value="P-loop containing nucleoside triphosphate hydrolases"/>
    <property type="match status" value="1"/>
</dbReference>
<dbReference type="RefSeq" id="WP_311421666.1">
    <property type="nucleotide sequence ID" value="NZ_JAVREH010000003.1"/>
</dbReference>
<dbReference type="Gene3D" id="3.40.50.300">
    <property type="entry name" value="P-loop containing nucleotide triphosphate hydrolases"/>
    <property type="match status" value="1"/>
</dbReference>
<proteinExistence type="predicted"/>
<sequence length="469" mass="47801">MSIAVVTAADGAAWEAVLLADPGLRAADVIDIVRRCVDVVELLAVAASGQAMAALVDARLRRLDSDAVDRLLAAGVAVVGVAGGEADSELLREAGVGFSVMAGSDASVFAEVIAGAVRDLAGDEPGGRSFGDPAFATGSVLPPVDPQRPGLIQPFIPAENFSAGIGAGVTASPSSPVAGLPARPAGSPANGAFATEPAVIAVWGPTGAPGRSTVAVTLADELARLGMSSLLIDADVYGGVVATMFGLLDDSPGLVAACRQAQAHRLDSTALASLCWQLPGELRVLTGIARADRWPEIRPTALTEVLDVARDLAAFTIVDLGFALETDEELSFDTLAPRRNGATLATLDAADLVLVVGSADPVGTQRLVRGLAELRAAEVNAPVWIALNRVRRGSVPGNPGTELDTALRRFTGHSAAALLPYDLTGLDQAAVAGKTLGEAAPTSPLRRAVTELATALSGVPAPSRGRRRR</sequence>
<evidence type="ECO:0000313" key="4">
    <source>
        <dbReference type="Proteomes" id="UP001183176"/>
    </source>
</evidence>
<dbReference type="PANTHER" id="PTHR43384">
    <property type="entry name" value="SEPTUM SITE-DETERMINING PROTEIN MIND HOMOLOG, CHLOROPLASTIC-RELATED"/>
    <property type="match status" value="1"/>
</dbReference>
<dbReference type="Proteomes" id="UP001183176">
    <property type="component" value="Unassembled WGS sequence"/>
</dbReference>
<evidence type="ECO:0000256" key="2">
    <source>
        <dbReference type="ARBA" id="ARBA00022840"/>
    </source>
</evidence>
<keyword evidence="1" id="KW-0547">Nucleotide-binding</keyword>
<dbReference type="PANTHER" id="PTHR43384:SF13">
    <property type="entry name" value="SLR0110 PROTEIN"/>
    <property type="match status" value="1"/>
</dbReference>
<dbReference type="InterPro" id="IPR027417">
    <property type="entry name" value="P-loop_NTPase"/>
</dbReference>
<name>A0ABU2J699_9ACTN</name>
<dbReference type="InterPro" id="IPR050625">
    <property type="entry name" value="ParA/MinD_ATPase"/>
</dbReference>
<evidence type="ECO:0000313" key="3">
    <source>
        <dbReference type="EMBL" id="MDT0260516.1"/>
    </source>
</evidence>
<keyword evidence="4" id="KW-1185">Reference proteome</keyword>
<protein>
    <submittedName>
        <fullName evidence="3">P-loop NTPase</fullName>
    </submittedName>
</protein>
<evidence type="ECO:0000256" key="1">
    <source>
        <dbReference type="ARBA" id="ARBA00022741"/>
    </source>
</evidence>